<comment type="caution">
    <text evidence="5">The sequence shown here is derived from an EMBL/GenBank/DDBJ whole genome shotgun (WGS) entry which is preliminary data.</text>
</comment>
<dbReference type="PROSITE" id="PS51459">
    <property type="entry name" value="FIDO"/>
    <property type="match status" value="1"/>
</dbReference>
<feature type="compositionally biased region" description="Gly residues" evidence="3">
    <location>
        <begin position="1"/>
        <end position="10"/>
    </location>
</feature>
<organism evidence="5 6">
    <name type="scientific">Heterodera trifolii</name>
    <dbReference type="NCBI Taxonomy" id="157864"/>
    <lineage>
        <taxon>Eukaryota</taxon>
        <taxon>Metazoa</taxon>
        <taxon>Ecdysozoa</taxon>
        <taxon>Nematoda</taxon>
        <taxon>Chromadorea</taxon>
        <taxon>Rhabditida</taxon>
        <taxon>Tylenchina</taxon>
        <taxon>Tylenchomorpha</taxon>
        <taxon>Tylenchoidea</taxon>
        <taxon>Heteroderidae</taxon>
        <taxon>Heteroderinae</taxon>
        <taxon>Heterodera</taxon>
    </lineage>
</organism>
<evidence type="ECO:0000259" key="4">
    <source>
        <dbReference type="PROSITE" id="PS51459"/>
    </source>
</evidence>
<sequence>MTPSTLGGGSERGEENDGKWIEERSGKWEREVKRGNGETAKERGESDGKSEKETSGKLEREVRIHPFFDGNGRTARLFMNLILRRGMGREPVTLDEEWRQEYYRCLRERDLASFEAEIHRLINLQGGND</sequence>
<accession>A0ABD2L674</accession>
<name>A0ABD2L674_9BILA</name>
<proteinExistence type="predicted"/>
<feature type="binding site" evidence="2">
    <location>
        <begin position="102"/>
        <end position="103"/>
    </location>
    <ligand>
        <name>ATP</name>
        <dbReference type="ChEBI" id="CHEBI:30616"/>
    </ligand>
</feature>
<dbReference type="InterPro" id="IPR036597">
    <property type="entry name" value="Fido-like_dom_sf"/>
</dbReference>
<dbReference type="PANTHER" id="PTHR13504:SF38">
    <property type="entry name" value="FIDO DOMAIN-CONTAINING PROTEIN"/>
    <property type="match status" value="1"/>
</dbReference>
<dbReference type="Proteomes" id="UP001620626">
    <property type="component" value="Unassembled WGS sequence"/>
</dbReference>
<evidence type="ECO:0000256" key="1">
    <source>
        <dbReference type="PIRSR" id="PIRSR640198-1"/>
    </source>
</evidence>
<feature type="active site" evidence="1">
    <location>
        <position position="65"/>
    </location>
</feature>
<dbReference type="Pfam" id="PF02661">
    <property type="entry name" value="Fic"/>
    <property type="match status" value="1"/>
</dbReference>
<dbReference type="EMBL" id="JBICBT010000541">
    <property type="protein sequence ID" value="KAL3110412.1"/>
    <property type="molecule type" value="Genomic_DNA"/>
</dbReference>
<keyword evidence="2" id="KW-0547">Nucleotide-binding</keyword>
<feature type="region of interest" description="Disordered" evidence="3">
    <location>
        <begin position="1"/>
        <end position="60"/>
    </location>
</feature>
<feature type="domain" description="Fido" evidence="4">
    <location>
        <begin position="1"/>
        <end position="124"/>
    </location>
</feature>
<protein>
    <recommendedName>
        <fullName evidence="4">Fido domain-containing protein</fullName>
    </recommendedName>
</protein>
<dbReference type="SUPFAM" id="SSF140931">
    <property type="entry name" value="Fic-like"/>
    <property type="match status" value="1"/>
</dbReference>
<dbReference type="InterPro" id="IPR040198">
    <property type="entry name" value="Fido_containing"/>
</dbReference>
<feature type="compositionally biased region" description="Basic and acidic residues" evidence="3">
    <location>
        <begin position="11"/>
        <end position="60"/>
    </location>
</feature>
<evidence type="ECO:0000256" key="2">
    <source>
        <dbReference type="PIRSR" id="PIRSR640198-2"/>
    </source>
</evidence>
<keyword evidence="2" id="KW-0067">ATP-binding</keyword>
<dbReference type="InterPro" id="IPR003812">
    <property type="entry name" value="Fido"/>
</dbReference>
<evidence type="ECO:0000313" key="5">
    <source>
        <dbReference type="EMBL" id="KAL3110412.1"/>
    </source>
</evidence>
<dbReference type="PANTHER" id="PTHR13504">
    <property type="entry name" value="FIDO DOMAIN-CONTAINING PROTEIN DDB_G0283145"/>
    <property type="match status" value="1"/>
</dbReference>
<evidence type="ECO:0000256" key="3">
    <source>
        <dbReference type="SAM" id="MobiDB-lite"/>
    </source>
</evidence>
<dbReference type="Gene3D" id="1.10.3290.10">
    <property type="entry name" value="Fido-like domain"/>
    <property type="match status" value="1"/>
</dbReference>
<gene>
    <name evidence="5" type="ORF">niasHT_018242</name>
</gene>
<dbReference type="AlphaFoldDB" id="A0ABD2L674"/>
<feature type="binding site" evidence="2">
    <location>
        <begin position="69"/>
        <end position="76"/>
    </location>
    <ligand>
        <name>ATP</name>
        <dbReference type="ChEBI" id="CHEBI:30616"/>
    </ligand>
</feature>
<evidence type="ECO:0000313" key="6">
    <source>
        <dbReference type="Proteomes" id="UP001620626"/>
    </source>
</evidence>
<keyword evidence="6" id="KW-1185">Reference proteome</keyword>
<reference evidence="5 6" key="1">
    <citation type="submission" date="2024-10" db="EMBL/GenBank/DDBJ databases">
        <authorList>
            <person name="Kim D."/>
        </authorList>
    </citation>
    <scope>NUCLEOTIDE SEQUENCE [LARGE SCALE GENOMIC DNA]</scope>
    <source>
        <strain evidence="5">BH-2024</strain>
    </source>
</reference>